<evidence type="ECO:0008006" key="3">
    <source>
        <dbReference type="Google" id="ProtNLM"/>
    </source>
</evidence>
<name>A0AAV7U883_PLEWA</name>
<organism evidence="1 2">
    <name type="scientific">Pleurodeles waltl</name>
    <name type="common">Iberian ribbed newt</name>
    <dbReference type="NCBI Taxonomy" id="8319"/>
    <lineage>
        <taxon>Eukaryota</taxon>
        <taxon>Metazoa</taxon>
        <taxon>Chordata</taxon>
        <taxon>Craniata</taxon>
        <taxon>Vertebrata</taxon>
        <taxon>Euteleostomi</taxon>
        <taxon>Amphibia</taxon>
        <taxon>Batrachia</taxon>
        <taxon>Caudata</taxon>
        <taxon>Salamandroidea</taxon>
        <taxon>Salamandridae</taxon>
        <taxon>Pleurodelinae</taxon>
        <taxon>Pleurodeles</taxon>
    </lineage>
</organism>
<sequence>MCTRLLLGSLHASALGGGHKIHKQSQRPVRVLLIPGHAGVGAQELPGTRLEDRRSWSGVSEAPPVLGAQAAAGSAWFRASEYVPGTALSLGHAGS</sequence>
<reference evidence="1" key="1">
    <citation type="journal article" date="2022" name="bioRxiv">
        <title>Sequencing and chromosome-scale assembly of the giantPleurodeles waltlgenome.</title>
        <authorList>
            <person name="Brown T."/>
            <person name="Elewa A."/>
            <person name="Iarovenko S."/>
            <person name="Subramanian E."/>
            <person name="Araus A.J."/>
            <person name="Petzold A."/>
            <person name="Susuki M."/>
            <person name="Suzuki K.-i.T."/>
            <person name="Hayashi T."/>
            <person name="Toyoda A."/>
            <person name="Oliveira C."/>
            <person name="Osipova E."/>
            <person name="Leigh N.D."/>
            <person name="Simon A."/>
            <person name="Yun M.H."/>
        </authorList>
    </citation>
    <scope>NUCLEOTIDE SEQUENCE</scope>
    <source>
        <strain evidence="1">20211129_DDA</strain>
        <tissue evidence="1">Liver</tissue>
    </source>
</reference>
<evidence type="ECO:0000313" key="2">
    <source>
        <dbReference type="Proteomes" id="UP001066276"/>
    </source>
</evidence>
<accession>A0AAV7U883</accession>
<dbReference type="EMBL" id="JANPWB010000005">
    <property type="protein sequence ID" value="KAJ1185008.1"/>
    <property type="molecule type" value="Genomic_DNA"/>
</dbReference>
<proteinExistence type="predicted"/>
<dbReference type="AlphaFoldDB" id="A0AAV7U883"/>
<gene>
    <name evidence="1" type="ORF">NDU88_001804</name>
</gene>
<evidence type="ECO:0000313" key="1">
    <source>
        <dbReference type="EMBL" id="KAJ1185008.1"/>
    </source>
</evidence>
<keyword evidence="2" id="KW-1185">Reference proteome</keyword>
<dbReference type="Proteomes" id="UP001066276">
    <property type="component" value="Chromosome 3_1"/>
</dbReference>
<protein>
    <recommendedName>
        <fullName evidence="3">Secreted protein</fullName>
    </recommendedName>
</protein>
<comment type="caution">
    <text evidence="1">The sequence shown here is derived from an EMBL/GenBank/DDBJ whole genome shotgun (WGS) entry which is preliminary data.</text>
</comment>